<gene>
    <name evidence="4" type="ORF">U0035_00480</name>
</gene>
<dbReference type="RefSeq" id="WP_114791361.1">
    <property type="nucleotide sequence ID" value="NZ_CP139960.1"/>
</dbReference>
<dbReference type="SUPFAM" id="SSF52172">
    <property type="entry name" value="CheY-like"/>
    <property type="match status" value="1"/>
</dbReference>
<keyword evidence="1 2" id="KW-0597">Phosphoprotein</keyword>
<dbReference type="InterPro" id="IPR001789">
    <property type="entry name" value="Sig_transdc_resp-reg_receiver"/>
</dbReference>
<name>A0ABZ0W977_9BACT</name>
<keyword evidence="5" id="KW-1185">Reference proteome</keyword>
<dbReference type="EMBL" id="CP139960">
    <property type="protein sequence ID" value="WQD38621.1"/>
    <property type="molecule type" value="Genomic_DNA"/>
</dbReference>
<sequence>MATIIVQDKDASILEVLAIALQMKGFTTISIDTCDEELMLDIIDKERPHVVMMDIRLSDEDCIKACKAIKQKYPHLPVIALSCNNNIHEQYDQHGFDGYISKPFDLELLYNILRSHIQPTA</sequence>
<dbReference type="PROSITE" id="PS50110">
    <property type="entry name" value="RESPONSE_REGULATORY"/>
    <property type="match status" value="1"/>
</dbReference>
<feature type="domain" description="Response regulatory" evidence="3">
    <location>
        <begin position="3"/>
        <end position="117"/>
    </location>
</feature>
<feature type="modified residue" description="4-aspartylphosphate" evidence="2">
    <location>
        <position position="54"/>
    </location>
</feature>
<dbReference type="Pfam" id="PF00072">
    <property type="entry name" value="Response_reg"/>
    <property type="match status" value="1"/>
</dbReference>
<evidence type="ECO:0000313" key="5">
    <source>
        <dbReference type="Proteomes" id="UP001325680"/>
    </source>
</evidence>
<protein>
    <submittedName>
        <fullName evidence="4">Response regulator</fullName>
    </submittedName>
</protein>
<dbReference type="InterPro" id="IPR011006">
    <property type="entry name" value="CheY-like_superfamily"/>
</dbReference>
<dbReference type="Proteomes" id="UP001325680">
    <property type="component" value="Chromosome"/>
</dbReference>
<evidence type="ECO:0000259" key="3">
    <source>
        <dbReference type="PROSITE" id="PS50110"/>
    </source>
</evidence>
<dbReference type="SMART" id="SM00448">
    <property type="entry name" value="REC"/>
    <property type="match status" value="1"/>
</dbReference>
<organism evidence="4 5">
    <name type="scientific">Niabella yanshanensis</name>
    <dbReference type="NCBI Taxonomy" id="577386"/>
    <lineage>
        <taxon>Bacteria</taxon>
        <taxon>Pseudomonadati</taxon>
        <taxon>Bacteroidota</taxon>
        <taxon>Chitinophagia</taxon>
        <taxon>Chitinophagales</taxon>
        <taxon>Chitinophagaceae</taxon>
        <taxon>Niabella</taxon>
    </lineage>
</organism>
<accession>A0ABZ0W977</accession>
<dbReference type="PANTHER" id="PTHR44591">
    <property type="entry name" value="STRESS RESPONSE REGULATOR PROTEIN 1"/>
    <property type="match status" value="1"/>
</dbReference>
<dbReference type="InterPro" id="IPR050595">
    <property type="entry name" value="Bact_response_regulator"/>
</dbReference>
<evidence type="ECO:0000313" key="4">
    <source>
        <dbReference type="EMBL" id="WQD38621.1"/>
    </source>
</evidence>
<dbReference type="Gene3D" id="3.40.50.2300">
    <property type="match status" value="1"/>
</dbReference>
<evidence type="ECO:0000256" key="2">
    <source>
        <dbReference type="PROSITE-ProRule" id="PRU00169"/>
    </source>
</evidence>
<dbReference type="PANTHER" id="PTHR44591:SF3">
    <property type="entry name" value="RESPONSE REGULATORY DOMAIN-CONTAINING PROTEIN"/>
    <property type="match status" value="1"/>
</dbReference>
<proteinExistence type="predicted"/>
<reference evidence="4 5" key="1">
    <citation type="submission" date="2023-12" db="EMBL/GenBank/DDBJ databases">
        <title>Genome sequencing and assembly of bacterial species from a model synthetic community.</title>
        <authorList>
            <person name="Hogle S.L."/>
        </authorList>
    </citation>
    <scope>NUCLEOTIDE SEQUENCE [LARGE SCALE GENOMIC DNA]</scope>
    <source>
        <strain evidence="4 5">HAMBI_3031</strain>
    </source>
</reference>
<evidence type="ECO:0000256" key="1">
    <source>
        <dbReference type="ARBA" id="ARBA00022553"/>
    </source>
</evidence>